<dbReference type="EMBL" id="CP121196">
    <property type="protein sequence ID" value="XBH19696.1"/>
    <property type="molecule type" value="Genomic_DNA"/>
</dbReference>
<dbReference type="InterPro" id="IPR050583">
    <property type="entry name" value="Mycobacterial_A85_antigen"/>
</dbReference>
<feature type="signal peptide" evidence="1">
    <location>
        <begin position="1"/>
        <end position="23"/>
    </location>
</feature>
<dbReference type="Gene3D" id="3.40.50.1820">
    <property type="entry name" value="alpha/beta hydrolase"/>
    <property type="match status" value="1"/>
</dbReference>
<keyword evidence="2" id="KW-0378">Hydrolase</keyword>
<accession>A0AAU7DSI7</accession>
<evidence type="ECO:0000313" key="2">
    <source>
        <dbReference type="EMBL" id="XBH19696.1"/>
    </source>
</evidence>
<reference evidence="2" key="1">
    <citation type="submission" date="2023-03" db="EMBL/GenBank/DDBJ databases">
        <title>Edaphobacter sp.</title>
        <authorList>
            <person name="Huber K.J."/>
            <person name="Papendorf J."/>
            <person name="Pilke C."/>
            <person name="Bunk B."/>
            <person name="Sproeer C."/>
            <person name="Pester M."/>
        </authorList>
    </citation>
    <scope>NUCLEOTIDE SEQUENCE</scope>
    <source>
        <strain evidence="2">DSM 110680</strain>
    </source>
</reference>
<dbReference type="AlphaFoldDB" id="A0AAU7DSI7"/>
<dbReference type="GO" id="GO:0016787">
    <property type="term" value="F:hydrolase activity"/>
    <property type="evidence" value="ECO:0007669"/>
    <property type="project" value="UniProtKB-KW"/>
</dbReference>
<organism evidence="2">
    <name type="scientific">Telmatobacter sp. DSM 110680</name>
    <dbReference type="NCBI Taxonomy" id="3036704"/>
    <lineage>
        <taxon>Bacteria</taxon>
        <taxon>Pseudomonadati</taxon>
        <taxon>Acidobacteriota</taxon>
        <taxon>Terriglobia</taxon>
        <taxon>Terriglobales</taxon>
        <taxon>Acidobacteriaceae</taxon>
        <taxon>Telmatobacter</taxon>
    </lineage>
</organism>
<sequence length="298" mass="33676">MKMLRTIAPALSLLLLVSVTSCRKNPPARPDQPFVAPNVSMQDITFHSPALNRDMPYRVFLPVHIEQGEKLPVVYLLHGGNGGFRDWSNNSQVSRYAAQGLILVMPEGAFSYYMNAAGKTEDRYEDYAFTDLISDVESRFPAANTRDKRAIIGISMGGFAAIKIAFTRPELFGFVAAFSPSIDILHRRYNMKRTGEWWRIRTIFGPWGSDARTARDPLGLVKKAEPSKTPYIYLTVGENEPLRDPNQRFAQQLRDSHFSFEFHIKPGGHDWGEWDSQIPGAFESLIKHSNICDSKPHS</sequence>
<dbReference type="PROSITE" id="PS51257">
    <property type="entry name" value="PROKAR_LIPOPROTEIN"/>
    <property type="match status" value="1"/>
</dbReference>
<name>A0AAU7DSI7_9BACT</name>
<dbReference type="Pfam" id="PF00756">
    <property type="entry name" value="Esterase"/>
    <property type="match status" value="1"/>
</dbReference>
<dbReference type="InterPro" id="IPR029058">
    <property type="entry name" value="AB_hydrolase_fold"/>
</dbReference>
<dbReference type="PANTHER" id="PTHR48098:SF1">
    <property type="entry name" value="DIACYLGLYCEROL ACYLTRANSFERASE_MYCOLYLTRANSFERASE AG85A"/>
    <property type="match status" value="1"/>
</dbReference>
<keyword evidence="1" id="KW-0732">Signal</keyword>
<dbReference type="RefSeq" id="WP_348264915.1">
    <property type="nucleotide sequence ID" value="NZ_CP121196.1"/>
</dbReference>
<proteinExistence type="predicted"/>
<feature type="chain" id="PRO_5043817659" evidence="1">
    <location>
        <begin position="24"/>
        <end position="298"/>
    </location>
</feature>
<dbReference type="InterPro" id="IPR000801">
    <property type="entry name" value="Esterase-like"/>
</dbReference>
<gene>
    <name evidence="2" type="ORF">P8935_10345</name>
</gene>
<dbReference type="SUPFAM" id="SSF53474">
    <property type="entry name" value="alpha/beta-Hydrolases"/>
    <property type="match status" value="1"/>
</dbReference>
<evidence type="ECO:0000256" key="1">
    <source>
        <dbReference type="SAM" id="SignalP"/>
    </source>
</evidence>
<dbReference type="PANTHER" id="PTHR48098">
    <property type="entry name" value="ENTEROCHELIN ESTERASE-RELATED"/>
    <property type="match status" value="1"/>
</dbReference>
<dbReference type="GO" id="GO:0016747">
    <property type="term" value="F:acyltransferase activity, transferring groups other than amino-acyl groups"/>
    <property type="evidence" value="ECO:0007669"/>
    <property type="project" value="TreeGrafter"/>
</dbReference>
<protein>
    <submittedName>
        <fullName evidence="2">Alpha/beta hydrolase family protein</fullName>
    </submittedName>
</protein>